<proteinExistence type="predicted"/>
<dbReference type="EMBL" id="MTKS01000128">
    <property type="protein sequence ID" value="RWX51487.1"/>
    <property type="molecule type" value="Genomic_DNA"/>
</dbReference>
<evidence type="ECO:0000313" key="3">
    <source>
        <dbReference type="Proteomes" id="UP000288892"/>
    </source>
</evidence>
<dbReference type="InterPro" id="IPR027417">
    <property type="entry name" value="P-loop_NTPase"/>
</dbReference>
<dbReference type="Proteomes" id="UP000288892">
    <property type="component" value="Unassembled WGS sequence"/>
</dbReference>
<dbReference type="Gene3D" id="3.40.50.300">
    <property type="entry name" value="P-loop containing nucleotide triphosphate hydrolases"/>
    <property type="match status" value="1"/>
</dbReference>
<reference evidence="2 3" key="1">
    <citation type="submission" date="2017-01" db="EMBL/GenBank/DDBJ databases">
        <title>The cable genome- insights into the physiology and evolution of filamentous bacteria capable of sulfide oxidation via long distance electron transfer.</title>
        <authorList>
            <person name="Schreiber L."/>
            <person name="Bjerg J.T."/>
            <person name="Boggild A."/>
            <person name="Van De Vossenberg J."/>
            <person name="Meysman F."/>
            <person name="Nielsen L.P."/>
            <person name="Schramm A."/>
            <person name="Kjeldsen K.U."/>
        </authorList>
    </citation>
    <scope>NUCLEOTIDE SEQUENCE [LARGE SCALE GENOMIC DNA]</scope>
    <source>
        <strain evidence="2">A5</strain>
    </source>
</reference>
<evidence type="ECO:0000259" key="1">
    <source>
        <dbReference type="Pfam" id="PF07693"/>
    </source>
</evidence>
<gene>
    <name evidence="2" type="ORF">VU01_11287</name>
</gene>
<feature type="non-terminal residue" evidence="2">
    <location>
        <position position="206"/>
    </location>
</feature>
<name>A0A444JEP2_9BACT</name>
<organism evidence="2 3">
    <name type="scientific">Candidatus Electrothrix marina</name>
    <dbReference type="NCBI Taxonomy" id="1859130"/>
    <lineage>
        <taxon>Bacteria</taxon>
        <taxon>Pseudomonadati</taxon>
        <taxon>Thermodesulfobacteriota</taxon>
        <taxon>Desulfobulbia</taxon>
        <taxon>Desulfobulbales</taxon>
        <taxon>Desulfobulbaceae</taxon>
        <taxon>Candidatus Electrothrix</taxon>
    </lineage>
</organism>
<keyword evidence="3" id="KW-1185">Reference proteome</keyword>
<comment type="caution">
    <text evidence="2">The sequence shown here is derived from an EMBL/GenBank/DDBJ whole genome shotgun (WGS) entry which is preliminary data.</text>
</comment>
<sequence>MNISTFGQDLLGGFEDFADKLNKFIAVEHDYVEGGLVVALSSQFGSGKSTFLQMWASSLENADDQGEKKIVVQMNAWESDYLGDPLFAIISALVHTIKNQNNEESAGKIINAAKDAGWFVTAIGGQVARKFTGVDPAAAADLAEKKKTKRDEDIPTDAFSLYELRRHAMKSLKSAVKDFVDKTNSGVLFLIDELDRCRPDYAISYL</sequence>
<accession>A0A444JEP2</accession>
<dbReference type="AlphaFoldDB" id="A0A444JEP2"/>
<dbReference type="SUPFAM" id="SSF52540">
    <property type="entry name" value="P-loop containing nucleoside triphosphate hydrolases"/>
    <property type="match status" value="1"/>
</dbReference>
<dbReference type="InterPro" id="IPR011646">
    <property type="entry name" value="KAP_P-loop"/>
</dbReference>
<dbReference type="Pfam" id="PF07693">
    <property type="entry name" value="KAP_NTPase"/>
    <property type="match status" value="1"/>
</dbReference>
<evidence type="ECO:0000313" key="2">
    <source>
        <dbReference type="EMBL" id="RWX51487.1"/>
    </source>
</evidence>
<feature type="domain" description="KAP NTPase" evidence="1">
    <location>
        <begin position="15"/>
        <end position="203"/>
    </location>
</feature>
<protein>
    <submittedName>
        <fullName evidence="2">KAP family P-loop domain-containing protein</fullName>
    </submittedName>
</protein>